<dbReference type="InParanoid" id="A0A0G4F2I1"/>
<dbReference type="Pfam" id="PF13297">
    <property type="entry name" value="SDE2_2C"/>
    <property type="match status" value="1"/>
</dbReference>
<evidence type="ECO:0000256" key="2">
    <source>
        <dbReference type="ARBA" id="ARBA00004496"/>
    </source>
</evidence>
<dbReference type="PANTHER" id="PTHR12786">
    <property type="entry name" value="SPLICING FACTOR SF3A-RELATED"/>
    <property type="match status" value="1"/>
</dbReference>
<evidence type="ECO:0000256" key="3">
    <source>
        <dbReference type="ARBA" id="ARBA00008726"/>
    </source>
</evidence>
<accession>A0A0G4F2I1</accession>
<dbReference type="GO" id="GO:0008380">
    <property type="term" value="P:RNA splicing"/>
    <property type="evidence" value="ECO:0007669"/>
    <property type="project" value="UniProtKB-KW"/>
</dbReference>
<keyword evidence="6" id="KW-0508">mRNA splicing</keyword>
<feature type="compositionally biased region" description="Low complexity" evidence="9">
    <location>
        <begin position="153"/>
        <end position="165"/>
    </location>
</feature>
<keyword evidence="4" id="KW-0963">Cytoplasm</keyword>
<evidence type="ECO:0000256" key="9">
    <source>
        <dbReference type="SAM" id="MobiDB-lite"/>
    </source>
</evidence>
<sequence length="412" mass="45028">MTGCAVGNCLVDLPDSYGTRCFQYPLHTPLPSSFFADTVERLYGIPVESQRLVINGLELSSHPFIQPSLIDQGCSLKVLLRLVGGKGGFGSLLRGQKGRQKKTTNFDACRDLSGRRIRHAQAVKRIKDWLEKKKQDDDLVKALGGGEAAVTKQPHQPQQQQAAPAVGLDGTYIKALKQRAGTMKDIVREGLTEERKRTAELAKKRPQPSGNIKRLWFEDPSLIDDEDAEQDQDTKEEEKAKPASSSLSPPKKMPPTAFKAPPPVPARSAPPTPSVPSKTPDTPIDRPPSVNNAGTSESPLPAIDQLKLTSSPSPTPTPAPDEREGMEIDERKKEEDARWEREAAAIDVSAASGAWESAEGLLEVYHADVIKHKLKQLGLKCGGTPLARAQRLFLLKTTPIDQLPKKLMAKKT</sequence>
<organism evidence="11 12">
    <name type="scientific">Vitrella brassicaformis (strain CCMP3155)</name>
    <dbReference type="NCBI Taxonomy" id="1169540"/>
    <lineage>
        <taxon>Eukaryota</taxon>
        <taxon>Sar</taxon>
        <taxon>Alveolata</taxon>
        <taxon>Colpodellida</taxon>
        <taxon>Vitrellaceae</taxon>
        <taxon>Vitrella</taxon>
    </lineage>
</organism>
<evidence type="ECO:0000313" key="12">
    <source>
        <dbReference type="Proteomes" id="UP000041254"/>
    </source>
</evidence>
<dbReference type="Proteomes" id="UP000041254">
    <property type="component" value="Unassembled WGS sequence"/>
</dbReference>
<keyword evidence="8" id="KW-0131">Cell cycle</keyword>
<gene>
    <name evidence="11" type="ORF">Vbra_5618</name>
</gene>
<feature type="compositionally biased region" description="Basic and acidic residues" evidence="9">
    <location>
        <begin position="320"/>
        <end position="339"/>
    </location>
</feature>
<proteinExistence type="inferred from homology"/>
<feature type="compositionally biased region" description="Pro residues" evidence="9">
    <location>
        <begin position="260"/>
        <end position="274"/>
    </location>
</feature>
<dbReference type="InterPro" id="IPR053822">
    <property type="entry name" value="SDE2-like_dom"/>
</dbReference>
<feature type="domain" description="Ubiquitin-like" evidence="10">
    <location>
        <begin position="39"/>
        <end position="85"/>
    </location>
</feature>
<dbReference type="Pfam" id="PF22782">
    <property type="entry name" value="SDE2"/>
    <property type="match status" value="1"/>
</dbReference>
<name>A0A0G4F2I1_VITBC</name>
<feature type="compositionally biased region" description="Polar residues" evidence="9">
    <location>
        <begin position="289"/>
        <end position="298"/>
    </location>
</feature>
<comment type="similarity">
    <text evidence="3">Belongs to the SDE2 family.</text>
</comment>
<protein>
    <recommendedName>
        <fullName evidence="10">Ubiquitin-like domain-containing protein</fullName>
    </recommendedName>
</protein>
<dbReference type="InterPro" id="IPR051421">
    <property type="entry name" value="RNA_Proc_DNA_Dmg_Regulator"/>
</dbReference>
<evidence type="ECO:0000256" key="1">
    <source>
        <dbReference type="ARBA" id="ARBA00004123"/>
    </source>
</evidence>
<feature type="compositionally biased region" description="Basic and acidic residues" evidence="9">
    <location>
        <begin position="232"/>
        <end position="241"/>
    </location>
</feature>
<dbReference type="GO" id="GO:0005737">
    <property type="term" value="C:cytoplasm"/>
    <property type="evidence" value="ECO:0007669"/>
    <property type="project" value="UniProtKB-SubCell"/>
</dbReference>
<evidence type="ECO:0000256" key="8">
    <source>
        <dbReference type="ARBA" id="ARBA00023306"/>
    </source>
</evidence>
<dbReference type="OMA" id="CFWTGLE"/>
<evidence type="ECO:0000256" key="4">
    <source>
        <dbReference type="ARBA" id="ARBA00022490"/>
    </source>
</evidence>
<dbReference type="VEuPathDB" id="CryptoDB:Vbra_5618"/>
<dbReference type="AlphaFoldDB" id="A0A0G4F2I1"/>
<keyword evidence="5" id="KW-0507">mRNA processing</keyword>
<dbReference type="OrthoDB" id="440507at2759"/>
<evidence type="ECO:0000313" key="11">
    <source>
        <dbReference type="EMBL" id="CEM06402.1"/>
    </source>
</evidence>
<keyword evidence="12" id="KW-1185">Reference proteome</keyword>
<reference evidence="11 12" key="1">
    <citation type="submission" date="2014-11" db="EMBL/GenBank/DDBJ databases">
        <authorList>
            <person name="Zhu J."/>
            <person name="Qi W."/>
            <person name="Song R."/>
        </authorList>
    </citation>
    <scope>NUCLEOTIDE SEQUENCE [LARGE SCALE GENOMIC DNA]</scope>
</reference>
<feature type="region of interest" description="Disordered" evidence="9">
    <location>
        <begin position="197"/>
        <end position="339"/>
    </location>
</feature>
<evidence type="ECO:0000259" key="10">
    <source>
        <dbReference type="PROSITE" id="PS50053"/>
    </source>
</evidence>
<keyword evidence="7" id="KW-0539">Nucleus</keyword>
<dbReference type="GO" id="GO:0006397">
    <property type="term" value="P:mRNA processing"/>
    <property type="evidence" value="ECO:0007669"/>
    <property type="project" value="UniProtKB-KW"/>
</dbReference>
<dbReference type="GO" id="GO:0005634">
    <property type="term" value="C:nucleus"/>
    <property type="evidence" value="ECO:0007669"/>
    <property type="project" value="UniProtKB-SubCell"/>
</dbReference>
<feature type="region of interest" description="Disordered" evidence="9">
    <location>
        <begin position="146"/>
        <end position="166"/>
    </location>
</feature>
<dbReference type="PROSITE" id="PS50053">
    <property type="entry name" value="UBIQUITIN_2"/>
    <property type="match status" value="1"/>
</dbReference>
<feature type="compositionally biased region" description="Low complexity" evidence="9">
    <location>
        <begin position="242"/>
        <end position="259"/>
    </location>
</feature>
<dbReference type="InterPro" id="IPR000626">
    <property type="entry name" value="Ubiquitin-like_dom"/>
</dbReference>
<dbReference type="InterPro" id="IPR025086">
    <property type="entry name" value="SDE2/SF3A3_SAP"/>
</dbReference>
<evidence type="ECO:0000256" key="6">
    <source>
        <dbReference type="ARBA" id="ARBA00023187"/>
    </source>
</evidence>
<feature type="compositionally biased region" description="Acidic residues" evidence="9">
    <location>
        <begin position="221"/>
        <end position="231"/>
    </location>
</feature>
<dbReference type="EMBL" id="CDMY01000366">
    <property type="protein sequence ID" value="CEM06402.1"/>
    <property type="molecule type" value="Genomic_DNA"/>
</dbReference>
<evidence type="ECO:0000256" key="5">
    <source>
        <dbReference type="ARBA" id="ARBA00022664"/>
    </source>
</evidence>
<dbReference type="STRING" id="1169540.A0A0G4F2I1"/>
<comment type="subcellular location">
    <subcellularLocation>
        <location evidence="2">Cytoplasm</location>
    </subcellularLocation>
    <subcellularLocation>
        <location evidence="1">Nucleus</location>
    </subcellularLocation>
</comment>
<dbReference type="PANTHER" id="PTHR12786:SF1">
    <property type="entry name" value="SPLICING REGULATOR SDE2"/>
    <property type="match status" value="1"/>
</dbReference>
<evidence type="ECO:0000256" key="7">
    <source>
        <dbReference type="ARBA" id="ARBA00023242"/>
    </source>
</evidence>